<dbReference type="RefSeq" id="WP_390360354.1">
    <property type="nucleotide sequence ID" value="NZ_JBHTKJ010000012.1"/>
</dbReference>
<dbReference type="CDD" id="cd02966">
    <property type="entry name" value="TlpA_like_family"/>
    <property type="match status" value="1"/>
</dbReference>
<evidence type="ECO:0000256" key="2">
    <source>
        <dbReference type="SAM" id="Phobius"/>
    </source>
</evidence>
<feature type="transmembrane region" description="Helical" evidence="2">
    <location>
        <begin position="5"/>
        <end position="23"/>
    </location>
</feature>
<dbReference type="EMBL" id="JBHTKJ010000012">
    <property type="protein sequence ID" value="MFD1037883.1"/>
    <property type="molecule type" value="Genomic_DNA"/>
</dbReference>
<keyword evidence="5" id="KW-1185">Reference proteome</keyword>
<dbReference type="InterPro" id="IPR036249">
    <property type="entry name" value="Thioredoxin-like_sf"/>
</dbReference>
<dbReference type="InterPro" id="IPR000866">
    <property type="entry name" value="AhpC/TSA"/>
</dbReference>
<dbReference type="InterPro" id="IPR013766">
    <property type="entry name" value="Thioredoxin_domain"/>
</dbReference>
<organism evidence="4 5">
    <name type="scientific">Virgibacillus byunsanensis</name>
    <dbReference type="NCBI Taxonomy" id="570945"/>
    <lineage>
        <taxon>Bacteria</taxon>
        <taxon>Bacillati</taxon>
        <taxon>Bacillota</taxon>
        <taxon>Bacilli</taxon>
        <taxon>Bacillales</taxon>
        <taxon>Bacillaceae</taxon>
        <taxon>Virgibacillus</taxon>
    </lineage>
</organism>
<proteinExistence type="predicted"/>
<dbReference type="Gene3D" id="3.40.30.10">
    <property type="entry name" value="Glutaredoxin"/>
    <property type="match status" value="1"/>
</dbReference>
<sequence>MYKRLFGILVMVALIGVFIFNILESNNDTAEDVNSNGATIVSPDATEEYGGIEPGEEAPDFDLETLSGGSAKLSDYRGKKVILNFWASWCGPCKKEMPEMQDFYEEYQDEVEIVAVNLTWSEKNEKKVENFIDQYNYTYPILLDKDMKVSNDTYMAYALPTTYFIGTDGKIQQPRKIGPMTYEFMVEMIESLN</sequence>
<dbReference type="Proteomes" id="UP001597040">
    <property type="component" value="Unassembled WGS sequence"/>
</dbReference>
<keyword evidence="2" id="KW-1133">Transmembrane helix</keyword>
<dbReference type="PROSITE" id="PS00194">
    <property type="entry name" value="THIOREDOXIN_1"/>
    <property type="match status" value="1"/>
</dbReference>
<evidence type="ECO:0000313" key="4">
    <source>
        <dbReference type="EMBL" id="MFD1037883.1"/>
    </source>
</evidence>
<comment type="caution">
    <text evidence="4">The sequence shown here is derived from an EMBL/GenBank/DDBJ whole genome shotgun (WGS) entry which is preliminary data.</text>
</comment>
<keyword evidence="1" id="KW-1015">Disulfide bond</keyword>
<feature type="domain" description="Thioredoxin" evidence="3">
    <location>
        <begin position="52"/>
        <end position="193"/>
    </location>
</feature>
<name>A0ABW3LHM0_9BACI</name>
<dbReference type="Pfam" id="PF00578">
    <property type="entry name" value="AhpC-TSA"/>
    <property type="match status" value="1"/>
</dbReference>
<reference evidence="5" key="1">
    <citation type="journal article" date="2019" name="Int. J. Syst. Evol. Microbiol.">
        <title>The Global Catalogue of Microorganisms (GCM) 10K type strain sequencing project: providing services to taxonomists for standard genome sequencing and annotation.</title>
        <authorList>
            <consortium name="The Broad Institute Genomics Platform"/>
            <consortium name="The Broad Institute Genome Sequencing Center for Infectious Disease"/>
            <person name="Wu L."/>
            <person name="Ma J."/>
        </authorList>
    </citation>
    <scope>NUCLEOTIDE SEQUENCE [LARGE SCALE GENOMIC DNA]</scope>
    <source>
        <strain evidence="5">CCUG 56754</strain>
    </source>
</reference>
<dbReference type="PANTHER" id="PTHR42852:SF1">
    <property type="entry name" value="THIOREDOXIN-LIKE PROTEIN YNEN"/>
    <property type="match status" value="1"/>
</dbReference>
<dbReference type="SUPFAM" id="SSF52833">
    <property type="entry name" value="Thioredoxin-like"/>
    <property type="match status" value="1"/>
</dbReference>
<evidence type="ECO:0000259" key="3">
    <source>
        <dbReference type="PROSITE" id="PS51352"/>
    </source>
</evidence>
<evidence type="ECO:0000313" key="5">
    <source>
        <dbReference type="Proteomes" id="UP001597040"/>
    </source>
</evidence>
<dbReference type="InterPro" id="IPR017937">
    <property type="entry name" value="Thioredoxin_CS"/>
</dbReference>
<dbReference type="InterPro" id="IPR050553">
    <property type="entry name" value="Thioredoxin_ResA/DsbE_sf"/>
</dbReference>
<keyword evidence="2" id="KW-0812">Transmembrane</keyword>
<dbReference type="PANTHER" id="PTHR42852">
    <property type="entry name" value="THIOL:DISULFIDE INTERCHANGE PROTEIN DSBE"/>
    <property type="match status" value="1"/>
</dbReference>
<protein>
    <submittedName>
        <fullName evidence="4">Redoxin domain-containing protein</fullName>
    </submittedName>
</protein>
<gene>
    <name evidence="4" type="ORF">ACFQ3N_05610</name>
</gene>
<dbReference type="PROSITE" id="PS51352">
    <property type="entry name" value="THIOREDOXIN_2"/>
    <property type="match status" value="1"/>
</dbReference>
<keyword evidence="2" id="KW-0472">Membrane</keyword>
<evidence type="ECO:0000256" key="1">
    <source>
        <dbReference type="ARBA" id="ARBA00023157"/>
    </source>
</evidence>
<accession>A0ABW3LHM0</accession>